<keyword evidence="2" id="KW-1185">Reference proteome</keyword>
<comment type="caution">
    <text evidence="1">The sequence shown here is derived from an EMBL/GenBank/DDBJ whole genome shotgun (WGS) entry which is preliminary data.</text>
</comment>
<organism evidence="1 2">
    <name type="scientific">Nephila pilipes</name>
    <name type="common">Giant wood spider</name>
    <name type="synonym">Nephila maculata</name>
    <dbReference type="NCBI Taxonomy" id="299642"/>
    <lineage>
        <taxon>Eukaryota</taxon>
        <taxon>Metazoa</taxon>
        <taxon>Ecdysozoa</taxon>
        <taxon>Arthropoda</taxon>
        <taxon>Chelicerata</taxon>
        <taxon>Arachnida</taxon>
        <taxon>Araneae</taxon>
        <taxon>Araneomorphae</taxon>
        <taxon>Entelegynae</taxon>
        <taxon>Araneoidea</taxon>
        <taxon>Nephilidae</taxon>
        <taxon>Nephila</taxon>
    </lineage>
</organism>
<evidence type="ECO:0000313" key="1">
    <source>
        <dbReference type="EMBL" id="GFU00937.1"/>
    </source>
</evidence>
<gene>
    <name evidence="1" type="primary">Rgp1</name>
    <name evidence="1" type="ORF">NPIL_597281</name>
</gene>
<dbReference type="EMBL" id="BMAW01027187">
    <property type="protein sequence ID" value="GFU00937.1"/>
    <property type="molecule type" value="Genomic_DNA"/>
</dbReference>
<dbReference type="PANTHER" id="PTHR12507">
    <property type="entry name" value="REDUCED GROWTH PHENOTYPE 1 RGP1, YEAST -RELATED"/>
    <property type="match status" value="1"/>
</dbReference>
<reference evidence="1" key="1">
    <citation type="submission" date="2020-08" db="EMBL/GenBank/DDBJ databases">
        <title>Multicomponent nature underlies the extraordinary mechanical properties of spider dragline silk.</title>
        <authorList>
            <person name="Kono N."/>
            <person name="Nakamura H."/>
            <person name="Mori M."/>
            <person name="Yoshida Y."/>
            <person name="Ohtoshi R."/>
            <person name="Malay A.D."/>
            <person name="Moran D.A.P."/>
            <person name="Tomita M."/>
            <person name="Numata K."/>
            <person name="Arakawa K."/>
        </authorList>
    </citation>
    <scope>NUCLEOTIDE SEQUENCE</scope>
</reference>
<dbReference type="AlphaFoldDB" id="A0A8X6UCL6"/>
<proteinExistence type="predicted"/>
<evidence type="ECO:0000313" key="2">
    <source>
        <dbReference type="Proteomes" id="UP000887013"/>
    </source>
</evidence>
<dbReference type="InterPro" id="IPR014848">
    <property type="entry name" value="Rgp1"/>
</dbReference>
<protein>
    <submittedName>
        <fullName evidence="1">RAB6A-GEF complex partner protein 2</fullName>
    </submittedName>
</protein>
<dbReference type="Proteomes" id="UP000887013">
    <property type="component" value="Unassembled WGS sequence"/>
</dbReference>
<name>A0A8X6UCL6_NEPPI</name>
<dbReference type="OrthoDB" id="1918at2759"/>
<accession>A0A8X6UCL6</accession>
<sequence length="391" mass="43718">MMIEVHARLPHGSVFLAGEVVECHISFRSPFTYSQKQSQYNSNLEEVLAWASAQIHCQCTVDDTLVKFPSTASQEELATASQDTSFIPCRGESGHVVLSTKPKILFCDLKLSPGESKTYIYRETIPNNAPPSYRGQCIKYAYKITVGTQRVNAVIKLLKIPIRVLVLYGVPDAQYFADSEELQVAPANPFLQSQQKQPTISSTLQMLEAITARRSPSYYNITNQSGKVVRFCLLKSSYRLGEDIIGVFDFTQGTVKCVQFSVTLISEEELQENCKGRTKQSIATVAYNKHHEFSLHLNLTQVILPIPLTVTPAFSTNIVSLKWKLHFEFVTTNTVSSMPESINPSECISWQGPASLDVQTMIWDLPIDVYPTHPLQVAHGLPSKLDHMITI</sequence>
<dbReference type="Pfam" id="PF08737">
    <property type="entry name" value="Rgp1"/>
    <property type="match status" value="2"/>
</dbReference>